<sequence length="464" mass="52769">MADKELKQQTEQVTSLQPEFREKTAEKFSKQSLDTALVGLSRFGGFSFLESAIDGIQNLNPERKARKKMFLLEEQKEGERKDLAEKIDLWLELLSGNKDVAQMVEECQSKASAVSELLSKNQLTAVEAVKDLERSYRAVQLFYKNTESDKLTNITIVNATPEQLTDLDNSRFIDFVADELKQNYDRLDLRNNYSLLVIPGYLGSNKVVEKWAKIANNNKVMLFTDFADLEKPDDVVDMFFSSNLSGGDTFKCNTVMCCNWLVGRGAYKEIGEADDLHVSPASALAGKVYYTLMSQVTAGKKYGGLNEVDAVAFPLKKSEISQLDSMGLVPMVNEYGKVMAFSAKTLFNGDNLGLQTYSVVRVFDYITKVLFDFLNRRSFENWSGKTERDLRSQIVKFLDNIQGPDRLIERSKIMRLERDPHQKDRIYLDIHITPYFPAKSFVIKLDGTKGDDEASWNSEYEQEK</sequence>
<dbReference type="Proteomes" id="UP001179501">
    <property type="component" value="Chromosome"/>
</dbReference>
<evidence type="ECO:0000256" key="1">
    <source>
        <dbReference type="SAM" id="MobiDB-lite"/>
    </source>
</evidence>
<dbReference type="InterPro" id="IPR035576">
    <property type="entry name" value="T6SS_TssC"/>
</dbReference>
<dbReference type="GO" id="GO:0033104">
    <property type="term" value="C:type VI protein secretion system complex"/>
    <property type="evidence" value="ECO:0007669"/>
    <property type="project" value="InterPro"/>
</dbReference>
<dbReference type="GO" id="GO:0033103">
    <property type="term" value="P:protein secretion by the type VI secretion system"/>
    <property type="evidence" value="ECO:0007669"/>
    <property type="project" value="InterPro"/>
</dbReference>
<proteinExistence type="predicted"/>
<evidence type="ECO:0000313" key="2">
    <source>
        <dbReference type="EMBL" id="WCG03968.1"/>
    </source>
</evidence>
<organism evidence="2 3">
    <name type="scientific">Porphyromonas gingivalis</name>
    <name type="common">Bacteroides gingivalis</name>
    <dbReference type="NCBI Taxonomy" id="837"/>
    <lineage>
        <taxon>Bacteria</taxon>
        <taxon>Pseudomonadati</taxon>
        <taxon>Bacteroidota</taxon>
        <taxon>Bacteroidia</taxon>
        <taxon>Bacteroidales</taxon>
        <taxon>Porphyromonadaceae</taxon>
        <taxon>Porphyromonas</taxon>
    </lineage>
</organism>
<evidence type="ECO:0000313" key="3">
    <source>
        <dbReference type="Proteomes" id="UP001179501"/>
    </source>
</evidence>
<protein>
    <submittedName>
        <fullName evidence="2">DUF5458 family protein</fullName>
    </submittedName>
</protein>
<dbReference type="AlphaFoldDB" id="A0AAF0BG37"/>
<feature type="region of interest" description="Disordered" evidence="1">
    <location>
        <begin position="1"/>
        <end position="24"/>
    </location>
</feature>
<gene>
    <name evidence="2" type="ORF">NY151_04355</name>
</gene>
<dbReference type="RefSeq" id="WP_077083131.1">
    <property type="nucleotide sequence ID" value="NZ_CP024592.1"/>
</dbReference>
<accession>A0AAF0BG37</accession>
<reference evidence="2" key="1">
    <citation type="submission" date="2023-01" db="EMBL/GenBank/DDBJ databases">
        <title>Phages are important unrecognized players in the ecology of the oral pathogen Porphyromonas gingivalis.</title>
        <authorList>
            <person name="Matrishin C.B."/>
            <person name="Kauffman K.M."/>
        </authorList>
    </citation>
    <scope>NUCLEOTIDE SEQUENCE</scope>
    <source>
        <strain evidence="2">ATCC 49417</strain>
    </source>
</reference>
<dbReference type="EMBL" id="CP116614">
    <property type="protein sequence ID" value="WCG03968.1"/>
    <property type="molecule type" value="Genomic_DNA"/>
</dbReference>
<name>A0AAF0BG37_PORGN</name>
<dbReference type="Pfam" id="PF17541">
    <property type="entry name" value="TssC"/>
    <property type="match status" value="1"/>
</dbReference>